<proteinExistence type="predicted"/>
<evidence type="ECO:0000313" key="2">
    <source>
        <dbReference type="Proteomes" id="UP000054928"/>
    </source>
</evidence>
<dbReference type="Proteomes" id="UP000054928">
    <property type="component" value="Unassembled WGS sequence"/>
</dbReference>
<name>A0A0P1AIS5_PLAHL</name>
<dbReference type="AlphaFoldDB" id="A0A0P1AIS5"/>
<accession>A0A0P1AIS5</accession>
<organism evidence="1 2">
    <name type="scientific">Plasmopara halstedii</name>
    <name type="common">Downy mildew of sunflower</name>
    <dbReference type="NCBI Taxonomy" id="4781"/>
    <lineage>
        <taxon>Eukaryota</taxon>
        <taxon>Sar</taxon>
        <taxon>Stramenopiles</taxon>
        <taxon>Oomycota</taxon>
        <taxon>Peronosporomycetes</taxon>
        <taxon>Peronosporales</taxon>
        <taxon>Peronosporaceae</taxon>
        <taxon>Plasmopara</taxon>
    </lineage>
</organism>
<dbReference type="EMBL" id="CCYD01000482">
    <property type="protein sequence ID" value="CEG40406.1"/>
    <property type="molecule type" value="Genomic_DNA"/>
</dbReference>
<dbReference type="RefSeq" id="XP_024576775.1">
    <property type="nucleotide sequence ID" value="XM_024726061.1"/>
</dbReference>
<dbReference type="GeneID" id="36405662"/>
<protein>
    <submittedName>
        <fullName evidence="1">Uncharacterized protein</fullName>
    </submittedName>
</protein>
<evidence type="ECO:0000313" key="1">
    <source>
        <dbReference type="EMBL" id="CEG40406.1"/>
    </source>
</evidence>
<sequence length="59" mass="6641">MRLSRGVKYSLNHLREVTAVLEREIPTNKVYAIFTLHLHKAVPILVLKSVSIDLPGDTS</sequence>
<keyword evidence="2" id="KW-1185">Reference proteome</keyword>
<reference evidence="2" key="1">
    <citation type="submission" date="2014-09" db="EMBL/GenBank/DDBJ databases">
        <authorList>
            <person name="Sharma Rahul"/>
            <person name="Thines Marco"/>
        </authorList>
    </citation>
    <scope>NUCLEOTIDE SEQUENCE [LARGE SCALE GENOMIC DNA]</scope>
</reference>